<reference evidence="1 2" key="1">
    <citation type="journal article" date="2013" name="Genome Announc.">
        <title>Complete Genome Sequence of a Chinese Strain of 'Candidatus Liberibacter asiaticus'.</title>
        <authorList>
            <person name="Lin H."/>
            <person name="Han C.S."/>
            <person name="Liu B."/>
            <person name="Lou B."/>
            <person name="Bai X."/>
            <person name="Deng C."/>
            <person name="Civerolo E.L."/>
            <person name="Gupta G."/>
        </authorList>
    </citation>
    <scope>NUCLEOTIDE SEQUENCE [LARGE SCALE GENOMIC DNA]</scope>
    <source>
        <strain evidence="2">gxpsy</strain>
    </source>
</reference>
<keyword evidence="2" id="KW-1185">Reference proteome</keyword>
<evidence type="ECO:0000313" key="1">
    <source>
        <dbReference type="EMBL" id="AGH16544.1"/>
    </source>
</evidence>
<evidence type="ECO:0000313" key="2">
    <source>
        <dbReference type="Proteomes" id="UP000011820"/>
    </source>
</evidence>
<name>A0ABM5NER0_LIBAS</name>
<protein>
    <submittedName>
        <fullName evidence="1">DNA protecting protein DprA</fullName>
    </submittedName>
</protein>
<accession>A0ABM5NER0</accession>
<sequence length="34" mass="3705">MAGGLDCLYPPENRNLLEEIWDNGGIAISEIPFG</sequence>
<proteinExistence type="predicted"/>
<dbReference type="Proteomes" id="UP000011820">
    <property type="component" value="Chromosome"/>
</dbReference>
<organism evidence="1 2">
    <name type="scientific">Candidatus Liberibacter asiaticus str. gxpsy</name>
    <dbReference type="NCBI Taxonomy" id="1174529"/>
    <lineage>
        <taxon>Bacteria</taxon>
        <taxon>Pseudomonadati</taxon>
        <taxon>Pseudomonadota</taxon>
        <taxon>Alphaproteobacteria</taxon>
        <taxon>Hyphomicrobiales</taxon>
        <taxon>Rhizobiaceae</taxon>
        <taxon>Liberibacter</taxon>
    </lineage>
</organism>
<gene>
    <name evidence="1" type="ORF">WSI_00860</name>
</gene>
<dbReference type="EMBL" id="CP004005">
    <property type="protein sequence ID" value="AGH16544.1"/>
    <property type="molecule type" value="Genomic_DNA"/>
</dbReference>
<dbReference type="Gene3D" id="3.40.50.450">
    <property type="match status" value="1"/>
</dbReference>